<dbReference type="InterPro" id="IPR036634">
    <property type="entry name" value="PRD_sf"/>
</dbReference>
<organism evidence="4 5">
    <name type="scientific">Cryobacterium arcticum</name>
    <dbReference type="NCBI Taxonomy" id="670052"/>
    <lineage>
        <taxon>Bacteria</taxon>
        <taxon>Bacillati</taxon>
        <taxon>Actinomycetota</taxon>
        <taxon>Actinomycetes</taxon>
        <taxon>Micrococcales</taxon>
        <taxon>Microbacteriaceae</taxon>
        <taxon>Cryobacterium</taxon>
    </lineage>
</organism>
<dbReference type="Pfam" id="PF00359">
    <property type="entry name" value="PTS_EIIA_2"/>
    <property type="match status" value="1"/>
</dbReference>
<sequence>MSDKQARMLDYLSQTSGWITAGELADRLGVTPRSVRSYVTAVKAAAHPLTVIESGTAGYRINRDEFSAFTAEHRARPRDTEADTPQQRLSQLVRRLTEEVDGLDVYELAAENFVSDSTVEADLARVRLLLPDSGLTLVRHGSVVTLTGSETDRRKLLSRMFREESARGMIDLETIQREFTSGQAGADSLSAFKTDLIDLLDGQGYFVNEYGINNVLLHVAIAIDRVSKNLSPAPAVTEPPSELATSLSGLIMTHFDVCLGSGDLAYLAFLLTTRVITPGHDQPAETLIESYVQPAELAAMRAIVDRASQEYLVDLDDDDFIVRLTLHVRNLINRAHDKSYSRNPLTRSIKTSYPLIYELAVYIASELQRAEQIVINDDEIAYIAMHVGAHLEQQVRRVELVTCAIVCPNYYDMHVLLRERIERVLGDDLEVVAVITRSDVAWDSLDADLVLTTIDPQLHSDGVIVIQPFLTQGDVDRIRQHASRVRRMRRRARLKDDLLQFFDESLFSRNFYARDEVAMITALGERMTAKGIIDQSYVDGAIERELMSSTAFTDNLAVPHAMSMSAKQTSIAIVINDAPMDWGDNRVNVVALIAFSAAGRSTFQAVFDQFVEVFADRLEVQRLIKRSVDFASFIDELVHVMDT</sequence>
<dbReference type="Pfam" id="PF00874">
    <property type="entry name" value="PRD"/>
    <property type="match status" value="1"/>
</dbReference>
<dbReference type="PANTHER" id="PTHR30185">
    <property type="entry name" value="CRYPTIC BETA-GLUCOSIDE BGL OPERON ANTITERMINATOR"/>
    <property type="match status" value="1"/>
</dbReference>
<dbReference type="InterPro" id="IPR013196">
    <property type="entry name" value="HTH_11"/>
</dbReference>
<feature type="domain" description="PRD" evidence="3">
    <location>
        <begin position="291"/>
        <end position="397"/>
    </location>
</feature>
<dbReference type="PROSITE" id="PS51372">
    <property type="entry name" value="PRD_2"/>
    <property type="match status" value="1"/>
</dbReference>
<dbReference type="PANTHER" id="PTHR30185:SF12">
    <property type="entry name" value="TRANSCRIPTIONAL REGULATOR MANR"/>
    <property type="match status" value="1"/>
</dbReference>
<dbReference type="AlphaFoldDB" id="A0A1B1BMT8"/>
<dbReference type="GO" id="GO:0006355">
    <property type="term" value="P:regulation of DNA-templated transcription"/>
    <property type="evidence" value="ECO:0007669"/>
    <property type="project" value="InterPro"/>
</dbReference>
<dbReference type="KEGG" id="cart:PA27867_2937"/>
<evidence type="ECO:0000256" key="1">
    <source>
        <dbReference type="ARBA" id="ARBA00022737"/>
    </source>
</evidence>
<accession>A0A1B1BMT8</accession>
<reference evidence="4 5" key="1">
    <citation type="submission" date="2016-06" db="EMBL/GenBank/DDBJ databases">
        <title>Genome sequencing of Cryobacterium arcticum PAMC 27867.</title>
        <authorList>
            <person name="Lee J."/>
            <person name="Kim O.-S."/>
        </authorList>
    </citation>
    <scope>NUCLEOTIDE SEQUENCE [LARGE SCALE GENOMIC DNA]</scope>
    <source>
        <strain evidence="4 5">PAMC 27867</strain>
    </source>
</reference>
<dbReference type="Gene3D" id="1.10.10.10">
    <property type="entry name" value="Winged helix-like DNA-binding domain superfamily/Winged helix DNA-binding domain"/>
    <property type="match status" value="1"/>
</dbReference>
<feature type="domain" description="PTS EIIA type-2" evidence="2">
    <location>
        <begin position="500"/>
        <end position="641"/>
    </location>
</feature>
<dbReference type="SUPFAM" id="SSF63520">
    <property type="entry name" value="PTS-regulatory domain, PRD"/>
    <property type="match status" value="1"/>
</dbReference>
<protein>
    <submittedName>
        <fullName evidence="4">Transcriptional antiterminator</fullName>
    </submittedName>
</protein>
<dbReference type="Gene3D" id="3.40.930.10">
    <property type="entry name" value="Mannitol-specific EII, Chain A"/>
    <property type="match status" value="1"/>
</dbReference>
<evidence type="ECO:0000313" key="4">
    <source>
        <dbReference type="EMBL" id="ANP73874.1"/>
    </source>
</evidence>
<keyword evidence="5" id="KW-1185">Reference proteome</keyword>
<keyword evidence="1" id="KW-0677">Repeat</keyword>
<dbReference type="PATRIC" id="fig|670052.7.peg.3018"/>
<dbReference type="Pfam" id="PF08279">
    <property type="entry name" value="HTH_11"/>
    <property type="match status" value="1"/>
</dbReference>
<gene>
    <name evidence="4" type="ORF">PA27867_2937</name>
</gene>
<evidence type="ECO:0000313" key="5">
    <source>
        <dbReference type="Proteomes" id="UP000092582"/>
    </source>
</evidence>
<dbReference type="EMBL" id="CP016282">
    <property type="protein sequence ID" value="ANP73874.1"/>
    <property type="molecule type" value="Genomic_DNA"/>
</dbReference>
<proteinExistence type="predicted"/>
<dbReference type="InterPro" id="IPR016152">
    <property type="entry name" value="PTrfase/Anion_transptr"/>
</dbReference>
<dbReference type="Gene3D" id="1.10.1790.10">
    <property type="entry name" value="PRD domain"/>
    <property type="match status" value="1"/>
</dbReference>
<dbReference type="InterPro" id="IPR002178">
    <property type="entry name" value="PTS_EIIA_type-2_dom"/>
</dbReference>
<dbReference type="OrthoDB" id="3710983at2"/>
<dbReference type="InterPro" id="IPR036388">
    <property type="entry name" value="WH-like_DNA-bd_sf"/>
</dbReference>
<dbReference type="InterPro" id="IPR050661">
    <property type="entry name" value="BglG_antiterminators"/>
</dbReference>
<dbReference type="Proteomes" id="UP000092582">
    <property type="component" value="Chromosome 1"/>
</dbReference>
<name>A0A1B1BMT8_9MICO</name>
<dbReference type="STRING" id="670052.PA27867_2937"/>
<dbReference type="CDD" id="cd05568">
    <property type="entry name" value="PTS_IIB_bgl_like"/>
    <property type="match status" value="1"/>
</dbReference>
<dbReference type="RefSeq" id="WP_066597589.1">
    <property type="nucleotide sequence ID" value="NZ_CP016282.1"/>
</dbReference>
<dbReference type="SUPFAM" id="SSF55804">
    <property type="entry name" value="Phoshotransferase/anion transport protein"/>
    <property type="match status" value="1"/>
</dbReference>
<evidence type="ECO:0000259" key="2">
    <source>
        <dbReference type="PROSITE" id="PS51094"/>
    </source>
</evidence>
<dbReference type="InterPro" id="IPR011608">
    <property type="entry name" value="PRD"/>
</dbReference>
<evidence type="ECO:0000259" key="3">
    <source>
        <dbReference type="PROSITE" id="PS51372"/>
    </source>
</evidence>
<dbReference type="PROSITE" id="PS51094">
    <property type="entry name" value="PTS_EIIA_TYPE_2"/>
    <property type="match status" value="1"/>
</dbReference>